<evidence type="ECO:0000256" key="1">
    <source>
        <dbReference type="ARBA" id="ARBA00023002"/>
    </source>
</evidence>
<accession>A0ABV9HAJ6</accession>
<protein>
    <submittedName>
        <fullName evidence="3">Flavin reductase</fullName>
    </submittedName>
</protein>
<dbReference type="Pfam" id="PF01613">
    <property type="entry name" value="Flavin_Reduct"/>
    <property type="match status" value="1"/>
</dbReference>
<evidence type="ECO:0000313" key="3">
    <source>
        <dbReference type="EMBL" id="MFC4626146.1"/>
    </source>
</evidence>
<keyword evidence="1" id="KW-0560">Oxidoreductase</keyword>
<evidence type="ECO:0000259" key="2">
    <source>
        <dbReference type="SMART" id="SM00903"/>
    </source>
</evidence>
<comment type="caution">
    <text evidence="3">The sequence shown here is derived from an EMBL/GenBank/DDBJ whole genome shotgun (WGS) entry which is preliminary data.</text>
</comment>
<evidence type="ECO:0000313" key="4">
    <source>
        <dbReference type="Proteomes" id="UP001596042"/>
    </source>
</evidence>
<dbReference type="PANTHER" id="PTHR30466:SF1">
    <property type="entry name" value="FMN REDUCTASE (NADH) RUTF"/>
    <property type="match status" value="1"/>
</dbReference>
<dbReference type="Gene3D" id="2.30.110.10">
    <property type="entry name" value="Electron Transport, Fmn-binding Protein, Chain A"/>
    <property type="match status" value="1"/>
</dbReference>
<reference evidence="4" key="1">
    <citation type="journal article" date="2019" name="Int. J. Syst. Evol. Microbiol.">
        <title>The Global Catalogue of Microorganisms (GCM) 10K type strain sequencing project: providing services to taxonomists for standard genome sequencing and annotation.</title>
        <authorList>
            <consortium name="The Broad Institute Genomics Platform"/>
            <consortium name="The Broad Institute Genome Sequencing Center for Infectious Disease"/>
            <person name="Wu L."/>
            <person name="Ma J."/>
        </authorList>
    </citation>
    <scope>NUCLEOTIDE SEQUENCE [LARGE SCALE GENOMIC DNA]</scope>
    <source>
        <strain evidence="4">CGMCC 1.15731</strain>
    </source>
</reference>
<dbReference type="EMBL" id="JBHSEL010000122">
    <property type="protein sequence ID" value="MFC4626146.1"/>
    <property type="molecule type" value="Genomic_DNA"/>
</dbReference>
<name>A0ABV9HAJ6_9HYPH</name>
<proteinExistence type="predicted"/>
<dbReference type="InterPro" id="IPR002563">
    <property type="entry name" value="Flavin_Rdtase-like_dom"/>
</dbReference>
<dbReference type="InterPro" id="IPR012349">
    <property type="entry name" value="Split_barrel_FMN-bd"/>
</dbReference>
<organism evidence="3 4">
    <name type="scientific">Daeguia caeni</name>
    <dbReference type="NCBI Taxonomy" id="439612"/>
    <lineage>
        <taxon>Bacteria</taxon>
        <taxon>Pseudomonadati</taxon>
        <taxon>Pseudomonadota</taxon>
        <taxon>Alphaproteobacteria</taxon>
        <taxon>Hyphomicrobiales</taxon>
        <taxon>Brucellaceae</taxon>
        <taxon>Daeguia</taxon>
    </lineage>
</organism>
<dbReference type="PANTHER" id="PTHR30466">
    <property type="entry name" value="FLAVIN REDUCTASE"/>
    <property type="match status" value="1"/>
</dbReference>
<dbReference type="SUPFAM" id="SSF50475">
    <property type="entry name" value="FMN-binding split barrel"/>
    <property type="match status" value="1"/>
</dbReference>
<dbReference type="Proteomes" id="UP001596042">
    <property type="component" value="Unassembled WGS sequence"/>
</dbReference>
<feature type="domain" description="Flavin reductase like" evidence="2">
    <location>
        <begin position="18"/>
        <end position="166"/>
    </location>
</feature>
<dbReference type="SMART" id="SM00903">
    <property type="entry name" value="Flavin_Reduct"/>
    <property type="match status" value="1"/>
</dbReference>
<sequence>MQAAIDVQDQKQAFRNAMAAVPAPVHVITTDGVAGKGGITITAFTAITDEPPTVLVCLNKNSYAASLVLQNKHLAINTLHAEMTECAGRFAGIGKLSMPERFVHTEGWAPLKSGCPTLPEALAVFDCEVHRVEEMGTHYLIFCRVIETQDRSEQPGLLYHNRTYKKAV</sequence>
<dbReference type="RefSeq" id="WP_374832670.1">
    <property type="nucleotide sequence ID" value="NZ_JBHEEZ010000017.1"/>
</dbReference>
<gene>
    <name evidence="3" type="ORF">ACFO1V_13185</name>
</gene>
<dbReference type="InterPro" id="IPR050268">
    <property type="entry name" value="NADH-dep_flavin_reductase"/>
</dbReference>
<keyword evidence="4" id="KW-1185">Reference proteome</keyword>